<dbReference type="Proteomes" id="UP000784294">
    <property type="component" value="Unassembled WGS sequence"/>
</dbReference>
<proteinExistence type="predicted"/>
<organism evidence="1 2">
    <name type="scientific">Protopolystoma xenopodis</name>
    <dbReference type="NCBI Taxonomy" id="117903"/>
    <lineage>
        <taxon>Eukaryota</taxon>
        <taxon>Metazoa</taxon>
        <taxon>Spiralia</taxon>
        <taxon>Lophotrochozoa</taxon>
        <taxon>Platyhelminthes</taxon>
        <taxon>Monogenea</taxon>
        <taxon>Polyopisthocotylea</taxon>
        <taxon>Polystomatidea</taxon>
        <taxon>Polystomatidae</taxon>
        <taxon>Protopolystoma</taxon>
    </lineage>
</organism>
<dbReference type="EMBL" id="CAAALY010031297">
    <property type="protein sequence ID" value="VEL17143.1"/>
    <property type="molecule type" value="Genomic_DNA"/>
</dbReference>
<accession>A0A448WPU1</accession>
<reference evidence="1" key="1">
    <citation type="submission" date="2018-11" db="EMBL/GenBank/DDBJ databases">
        <authorList>
            <consortium name="Pathogen Informatics"/>
        </authorList>
    </citation>
    <scope>NUCLEOTIDE SEQUENCE</scope>
</reference>
<comment type="caution">
    <text evidence="1">The sequence shown here is derived from an EMBL/GenBank/DDBJ whole genome shotgun (WGS) entry which is preliminary data.</text>
</comment>
<protein>
    <submittedName>
        <fullName evidence="1">Uncharacterized protein</fullName>
    </submittedName>
</protein>
<dbReference type="AlphaFoldDB" id="A0A448WPU1"/>
<evidence type="ECO:0000313" key="1">
    <source>
        <dbReference type="EMBL" id="VEL17143.1"/>
    </source>
</evidence>
<keyword evidence="2" id="KW-1185">Reference proteome</keyword>
<evidence type="ECO:0000313" key="2">
    <source>
        <dbReference type="Proteomes" id="UP000784294"/>
    </source>
</evidence>
<gene>
    <name evidence="1" type="ORF">PXEA_LOCUS10583</name>
</gene>
<name>A0A448WPU1_9PLAT</name>
<sequence>MRHSPPSQREHTRPGCLEDTFASILHHPFRLAAVLLPSRRGRQIGLPMPRTFPPGNLSASLSLSLSLFSSVSMCLLMSCPLPNRSSACSPLFSHSFWVCLYVERSLSFVRQSLNEAAKRRGLHLFHSLHLPLAFYKFTGQRVICQTHPLYAN</sequence>